<sequence>MSINLIGVSASGGIPLFCRQKSTISSEGIPFVKMASLNSVNLFSRLNDANLRSTFTKNSSIHWKIFRGSIVLILVTTVDHSTSFRDLNSSAMDRLLDFIFDTIILTCGLSKLIETNTESLKSSLRPAFPAIDYILDQLYSGHSLQLCLQKFEYILTESWATSFMEPLVDTAARLASSQYCCLIARRRVVCATKHWWTKIATTRDGLLIVNLVNSFNLSESNSARSRETTIYLPENCPNNPVRLVVFLVAPKMIIVFLCGEAPTIQQLKESIVEPLRESRKDQEMFRKIVVEKRIPLNLNENIINLVICRQDRNIFTLLGSLDSVKVRDLLKLTELSLDRQSDSSLSNFHLDCYVKFANYKEKQLSELKKIGDKTLALINKEKKLRP</sequence>
<feature type="domain" description="FUZ/MON1/HPS1 second Longin" evidence="2">
    <location>
        <begin position="176"/>
        <end position="269"/>
    </location>
</feature>
<dbReference type="Pfam" id="PF19037">
    <property type="entry name" value="Fuz_longin_2"/>
    <property type="match status" value="1"/>
</dbReference>
<protein>
    <recommendedName>
        <fullName evidence="5">FUZ/MON1/HPS1 first Longin domain-containing protein</fullName>
    </recommendedName>
</protein>
<name>T1JUE9_TETUR</name>
<reference evidence="4" key="1">
    <citation type="submission" date="2011-08" db="EMBL/GenBank/DDBJ databases">
        <authorList>
            <person name="Rombauts S."/>
        </authorList>
    </citation>
    <scope>NUCLEOTIDE SEQUENCE</scope>
    <source>
        <strain evidence="4">London</strain>
    </source>
</reference>
<organism evidence="3 4">
    <name type="scientific">Tetranychus urticae</name>
    <name type="common">Two-spotted spider mite</name>
    <dbReference type="NCBI Taxonomy" id="32264"/>
    <lineage>
        <taxon>Eukaryota</taxon>
        <taxon>Metazoa</taxon>
        <taxon>Ecdysozoa</taxon>
        <taxon>Arthropoda</taxon>
        <taxon>Chelicerata</taxon>
        <taxon>Arachnida</taxon>
        <taxon>Acari</taxon>
        <taxon>Acariformes</taxon>
        <taxon>Trombidiformes</taxon>
        <taxon>Prostigmata</taxon>
        <taxon>Eleutherengona</taxon>
        <taxon>Raphignathae</taxon>
        <taxon>Tetranychoidea</taxon>
        <taxon>Tetranychidae</taxon>
        <taxon>Tetranychus</taxon>
    </lineage>
</organism>
<dbReference type="GO" id="GO:1905515">
    <property type="term" value="P:non-motile cilium assembly"/>
    <property type="evidence" value="ECO:0007669"/>
    <property type="project" value="TreeGrafter"/>
</dbReference>
<dbReference type="HOGENOM" id="CLU_716354_0_0_1"/>
<dbReference type="eggNOG" id="ENOG502QVMY">
    <property type="taxonomic scope" value="Eukaryota"/>
</dbReference>
<dbReference type="PANTHER" id="PTHR13559">
    <property type="entry name" value="INTRACELLULAR TRAFFIC PROTEIN-RELATED"/>
    <property type="match status" value="1"/>
</dbReference>
<feature type="domain" description="FUZ/MON1/HPS1 first Longin" evidence="1">
    <location>
        <begin position="9"/>
        <end position="132"/>
    </location>
</feature>
<dbReference type="PANTHER" id="PTHR13559:SF1">
    <property type="entry name" value="PROTEIN FUZZY HOMOLOG"/>
    <property type="match status" value="1"/>
</dbReference>
<dbReference type="GO" id="GO:0016192">
    <property type="term" value="P:vesicle-mediated transport"/>
    <property type="evidence" value="ECO:0007669"/>
    <property type="project" value="InterPro"/>
</dbReference>
<dbReference type="AlphaFoldDB" id="T1JUE9"/>
<evidence type="ECO:0008006" key="5">
    <source>
        <dbReference type="Google" id="ProtNLM"/>
    </source>
</evidence>
<dbReference type="EMBL" id="CAEY01000777">
    <property type="status" value="NOT_ANNOTATED_CDS"/>
    <property type="molecule type" value="Genomic_DNA"/>
</dbReference>
<evidence type="ECO:0000259" key="2">
    <source>
        <dbReference type="Pfam" id="PF19037"/>
    </source>
</evidence>
<dbReference type="InterPro" id="IPR026069">
    <property type="entry name" value="Fuzzy"/>
</dbReference>
<keyword evidence="4" id="KW-1185">Reference proteome</keyword>
<dbReference type="InterPro" id="IPR043971">
    <property type="entry name" value="FUZ/MON1/HPS1_longin_2"/>
</dbReference>
<accession>T1JUE9</accession>
<reference evidence="3" key="2">
    <citation type="submission" date="2015-06" db="UniProtKB">
        <authorList>
            <consortium name="EnsemblMetazoa"/>
        </authorList>
    </citation>
    <scope>IDENTIFICATION</scope>
</reference>
<dbReference type="InterPro" id="IPR043972">
    <property type="entry name" value="FUZ/MON1/HPS1_longin_1"/>
</dbReference>
<dbReference type="STRING" id="32264.T1JUE9"/>
<proteinExistence type="predicted"/>
<evidence type="ECO:0000259" key="1">
    <source>
        <dbReference type="Pfam" id="PF19036"/>
    </source>
</evidence>
<dbReference type="Proteomes" id="UP000015104">
    <property type="component" value="Unassembled WGS sequence"/>
</dbReference>
<evidence type="ECO:0000313" key="4">
    <source>
        <dbReference type="Proteomes" id="UP000015104"/>
    </source>
</evidence>
<evidence type="ECO:0000313" key="3">
    <source>
        <dbReference type="EnsemblMetazoa" id="tetur02g00690.1"/>
    </source>
</evidence>
<dbReference type="EnsemblMetazoa" id="tetur02g00690.1">
    <property type="protein sequence ID" value="tetur02g00690.1"/>
    <property type="gene ID" value="tetur02g00690"/>
</dbReference>
<dbReference type="Pfam" id="PF19036">
    <property type="entry name" value="Fuz_longin_1"/>
    <property type="match status" value="1"/>
</dbReference>